<name>A0A094YPE6_9PROT</name>
<dbReference type="EMBL" id="BJVR01000002">
    <property type="protein sequence ID" value="GEL49268.1"/>
    <property type="molecule type" value="Genomic_DNA"/>
</dbReference>
<dbReference type="RefSeq" id="WP_162096765.1">
    <property type="nucleotide sequence ID" value="NZ_BJVR01000002.1"/>
</dbReference>
<protein>
    <submittedName>
        <fullName evidence="2">Uncharacterized protein</fullName>
    </submittedName>
</protein>
<reference evidence="2 3" key="1">
    <citation type="submission" date="2014-06" db="EMBL/GenBank/DDBJ databases">
        <title>Functional and comparative genomic analyses of the Drosophila gut microbiota identify candidate symbiosis factors.</title>
        <authorList>
            <person name="Newell P.D."/>
            <person name="Chaston J.M."/>
            <person name="Douglas A.E."/>
        </authorList>
    </citation>
    <scope>NUCLEOTIDE SEQUENCE [LARGE SCALE GENOMIC DNA]</scope>
    <source>
        <strain evidence="2 3">DmCS_006</strain>
    </source>
</reference>
<evidence type="ECO:0000313" key="2">
    <source>
        <dbReference type="EMBL" id="KGB23945.1"/>
    </source>
</evidence>
<organism evidence="2 3">
    <name type="scientific">Acetobacter tropicalis</name>
    <dbReference type="NCBI Taxonomy" id="104102"/>
    <lineage>
        <taxon>Bacteria</taxon>
        <taxon>Pseudomonadati</taxon>
        <taxon>Pseudomonadota</taxon>
        <taxon>Alphaproteobacteria</taxon>
        <taxon>Acetobacterales</taxon>
        <taxon>Acetobacteraceae</taxon>
        <taxon>Acetobacter</taxon>
    </lineage>
</organism>
<dbReference type="AlphaFoldDB" id="A0A094YPE6"/>
<evidence type="ECO:0000313" key="4">
    <source>
        <dbReference type="Proteomes" id="UP000321800"/>
    </source>
</evidence>
<gene>
    <name evidence="2" type="ORF">AtDm6_1356</name>
    <name evidence="1" type="ORF">ATR01nite_03430</name>
</gene>
<dbReference type="EMBL" id="JOKM01000053">
    <property type="protein sequence ID" value="KGB23945.1"/>
    <property type="molecule type" value="Genomic_DNA"/>
</dbReference>
<evidence type="ECO:0000313" key="1">
    <source>
        <dbReference type="EMBL" id="GEL49268.1"/>
    </source>
</evidence>
<comment type="caution">
    <text evidence="2">The sequence shown here is derived from an EMBL/GenBank/DDBJ whole genome shotgun (WGS) entry which is preliminary data.</text>
</comment>
<evidence type="ECO:0000313" key="3">
    <source>
        <dbReference type="Proteomes" id="UP000029448"/>
    </source>
</evidence>
<proteinExistence type="predicted"/>
<dbReference type="Proteomes" id="UP000029448">
    <property type="component" value="Unassembled WGS sequence"/>
</dbReference>
<accession>A0A094YPE6</accession>
<dbReference type="PATRIC" id="fig|104102.7.peg.1347"/>
<dbReference type="STRING" id="104102.AtDm6_1356"/>
<keyword evidence="3" id="KW-1185">Reference proteome</keyword>
<sequence>MASTGPGMGAACVLEVGSGMLCSEAEFERFMVFSGYAGEETCEDYGMVALFGGMPEAFVARSLPYFSDVPYKGLAKRCVAGMSRGVAV</sequence>
<reference evidence="1 4" key="2">
    <citation type="submission" date="2019-07" db="EMBL/GenBank/DDBJ databases">
        <title>Whole genome shotgun sequence of Acetobacter tropicalis NBRC 16470.</title>
        <authorList>
            <person name="Hosoyama A."/>
            <person name="Uohara A."/>
            <person name="Ohji S."/>
            <person name="Ichikawa N."/>
        </authorList>
    </citation>
    <scope>NUCLEOTIDE SEQUENCE [LARGE SCALE GENOMIC DNA]</scope>
    <source>
        <strain evidence="1 4">NBRC 16470</strain>
    </source>
</reference>
<dbReference type="Proteomes" id="UP000321800">
    <property type="component" value="Unassembled WGS sequence"/>
</dbReference>